<dbReference type="Pfam" id="PF13717">
    <property type="entry name" value="Zn_ribbon_4"/>
    <property type="match status" value="1"/>
</dbReference>
<protein>
    <submittedName>
        <fullName evidence="3">Thioredoxin</fullName>
    </submittedName>
</protein>
<evidence type="ECO:0000256" key="1">
    <source>
        <dbReference type="SAM" id="Phobius"/>
    </source>
</evidence>
<dbReference type="InterPro" id="IPR011723">
    <property type="entry name" value="Znf/thioredoxin_put"/>
</dbReference>
<evidence type="ECO:0000313" key="3">
    <source>
        <dbReference type="EMBL" id="QGY81680.1"/>
    </source>
</evidence>
<sequence length="294" mass="31755">MTAGLQVAGGSCLWWLMLLVCPSCRTRYVVPDSAIGVDGRQVRCANCKHSWYQDGILPPTPPAPPVVAPPIFAPMNSTPVAEAFSSAMPQETVEDFAPATKLPDQPVPPSFTRFEEATSEETETKREGAESYGATSSYFEDTSQQSHFAHEPPFRPRRNPAKLWTMAAVAFAVVVAAAGGATWYFGLPDLGANLSIVRSEPDLKIVLNENLELNEREDGTPFFIASGSIVNPTSTAQTVPEMLVTLKDAGGRPVYSWKMKAKVRTLAPGAKVDFSEARLDVPQAASQISVGWVI</sequence>
<proteinExistence type="predicted"/>
<keyword evidence="1" id="KW-0812">Transmembrane</keyword>
<dbReference type="NCBIfam" id="TIGR02098">
    <property type="entry name" value="MJ0042_CXXC"/>
    <property type="match status" value="1"/>
</dbReference>
<reference evidence="4" key="1">
    <citation type="submission" date="2019-01" db="EMBL/GenBank/DDBJ databases">
        <title>Sphingorhabdus lacus sp.nov., isolated from an oligotrophic freshwater lake.</title>
        <authorList>
            <person name="Park M."/>
        </authorList>
    </citation>
    <scope>NUCLEOTIDE SEQUENCE [LARGE SCALE GENOMIC DNA]</scope>
    <source>
        <strain evidence="4">IMCC1753</strain>
    </source>
</reference>
<name>A0A6I6L612_9SPHN</name>
<dbReference type="EMBL" id="CP035733">
    <property type="protein sequence ID" value="QGY81680.1"/>
    <property type="molecule type" value="Genomic_DNA"/>
</dbReference>
<evidence type="ECO:0000259" key="2">
    <source>
        <dbReference type="Pfam" id="PF13717"/>
    </source>
</evidence>
<accession>A0A6I6L612</accession>
<keyword evidence="1" id="KW-1133">Transmembrane helix</keyword>
<organism evidence="3 4">
    <name type="scientific">Sphingorhabdus lacus</name>
    <dbReference type="NCBI Taxonomy" id="392610"/>
    <lineage>
        <taxon>Bacteria</taxon>
        <taxon>Pseudomonadati</taxon>
        <taxon>Pseudomonadota</taxon>
        <taxon>Alphaproteobacteria</taxon>
        <taxon>Sphingomonadales</taxon>
        <taxon>Sphingomonadaceae</taxon>
        <taxon>Sphingorhabdus</taxon>
    </lineage>
</organism>
<keyword evidence="4" id="KW-1185">Reference proteome</keyword>
<evidence type="ECO:0000313" key="4">
    <source>
        <dbReference type="Proteomes" id="UP000428803"/>
    </source>
</evidence>
<dbReference type="Proteomes" id="UP000428803">
    <property type="component" value="Chromosome"/>
</dbReference>
<feature type="transmembrane region" description="Helical" evidence="1">
    <location>
        <begin position="163"/>
        <end position="185"/>
    </location>
</feature>
<dbReference type="AlphaFoldDB" id="A0A6I6L612"/>
<gene>
    <name evidence="3" type="ORF">EUU25_14295</name>
</gene>
<dbReference type="KEGG" id="slaa:EUU25_14295"/>
<feature type="domain" description="Zinc finger/thioredoxin putative" evidence="2">
    <location>
        <begin position="17"/>
        <end position="51"/>
    </location>
</feature>
<keyword evidence="1" id="KW-0472">Membrane</keyword>